<dbReference type="OrthoDB" id="9810674at2"/>
<feature type="chain" id="PRO_5015184831" description="Nuclease" evidence="2">
    <location>
        <begin position="30"/>
        <end position="203"/>
    </location>
</feature>
<dbReference type="Proteomes" id="UP000241229">
    <property type="component" value="Unassembled WGS sequence"/>
</dbReference>
<evidence type="ECO:0000256" key="2">
    <source>
        <dbReference type="SAM" id="SignalP"/>
    </source>
</evidence>
<feature type="region of interest" description="Disordered" evidence="1">
    <location>
        <begin position="182"/>
        <end position="203"/>
    </location>
</feature>
<keyword evidence="2" id="KW-0732">Signal</keyword>
<organism evidence="3 4">
    <name type="scientific">Kumtagia ephedrae</name>
    <dbReference type="NCBI Taxonomy" id="2116701"/>
    <lineage>
        <taxon>Bacteria</taxon>
        <taxon>Pseudomonadati</taxon>
        <taxon>Pseudomonadota</taxon>
        <taxon>Alphaproteobacteria</taxon>
        <taxon>Hyphomicrobiales</taxon>
        <taxon>Phyllobacteriaceae</taxon>
        <taxon>Kumtagia</taxon>
    </lineage>
</organism>
<evidence type="ECO:0000313" key="4">
    <source>
        <dbReference type="Proteomes" id="UP000241229"/>
    </source>
</evidence>
<dbReference type="Gene3D" id="2.40.50.90">
    <property type="match status" value="1"/>
</dbReference>
<dbReference type="InterPro" id="IPR035437">
    <property type="entry name" value="SNase_OB-fold_sf"/>
</dbReference>
<evidence type="ECO:0000256" key="1">
    <source>
        <dbReference type="SAM" id="MobiDB-lite"/>
    </source>
</evidence>
<dbReference type="SUPFAM" id="SSF50199">
    <property type="entry name" value="Staphylococcal nuclease"/>
    <property type="match status" value="1"/>
</dbReference>
<accession>A0A2P7S8L7</accession>
<comment type="caution">
    <text evidence="3">The sequence shown here is derived from an EMBL/GenBank/DDBJ whole genome shotgun (WGS) entry which is preliminary data.</text>
</comment>
<reference evidence="3 4" key="1">
    <citation type="submission" date="2018-03" db="EMBL/GenBank/DDBJ databases">
        <title>The draft genome of Mesorhizobium sp. 6GN-30.</title>
        <authorList>
            <person name="Liu L."/>
            <person name="Li L."/>
            <person name="Wang T."/>
            <person name="Zhang X."/>
            <person name="Liang L."/>
        </authorList>
    </citation>
    <scope>NUCLEOTIDE SEQUENCE [LARGE SCALE GENOMIC DNA]</scope>
    <source>
        <strain evidence="3 4">6GN30</strain>
    </source>
</reference>
<dbReference type="EMBL" id="PXYK01000013">
    <property type="protein sequence ID" value="PSJ58814.1"/>
    <property type="molecule type" value="Genomic_DNA"/>
</dbReference>
<sequence>MNWQRHALCRHGLVLATVLMLAPGMPAQAASLAQASGELWSDKPKRVETVDPSLERLPAKPAQNSAVKPDRYPLKLKRAVPYQVIDSVSFMQEGRKYRLADLEPIPTAKTCRSADGQRWACGLRARVALNRLLGGNLVRCAPHGERDGFLLVECVRSGDKDIGGSLAAAGFALAPKGKARYRDEEEDARRQKSGIWADTAAAN</sequence>
<evidence type="ECO:0000313" key="3">
    <source>
        <dbReference type="EMBL" id="PSJ58814.1"/>
    </source>
</evidence>
<feature type="signal peptide" evidence="2">
    <location>
        <begin position="1"/>
        <end position="29"/>
    </location>
</feature>
<protein>
    <recommendedName>
        <fullName evidence="5">Nuclease</fullName>
    </recommendedName>
</protein>
<dbReference type="AlphaFoldDB" id="A0A2P7S8L7"/>
<evidence type="ECO:0008006" key="5">
    <source>
        <dbReference type="Google" id="ProtNLM"/>
    </source>
</evidence>
<name>A0A2P7S8L7_9HYPH</name>
<proteinExistence type="predicted"/>
<dbReference type="RefSeq" id="WP_106773039.1">
    <property type="nucleotide sequence ID" value="NZ_PXYK01000013.1"/>
</dbReference>
<keyword evidence="4" id="KW-1185">Reference proteome</keyword>
<gene>
    <name evidence="3" type="ORF">C7I84_15210</name>
</gene>